<proteinExistence type="predicted"/>
<dbReference type="InterPro" id="IPR036615">
    <property type="entry name" value="Mur_ligase_C_dom_sf"/>
</dbReference>
<evidence type="ECO:0000313" key="7">
    <source>
        <dbReference type="Proteomes" id="UP000070505"/>
    </source>
</evidence>
<dbReference type="Pfam" id="PF02875">
    <property type="entry name" value="Mur_ligase_C"/>
    <property type="match status" value="1"/>
</dbReference>
<evidence type="ECO:0000256" key="3">
    <source>
        <dbReference type="SAM" id="MobiDB-lite"/>
    </source>
</evidence>
<dbReference type="Gene3D" id="3.90.190.20">
    <property type="entry name" value="Mur ligase, C-terminal domain"/>
    <property type="match status" value="1"/>
</dbReference>
<dbReference type="InterPro" id="IPR035911">
    <property type="entry name" value="MurE/MurF_N"/>
</dbReference>
<dbReference type="AlphaFoldDB" id="A0A135ZBM1"/>
<feature type="domain" description="Mur ligase central" evidence="5">
    <location>
        <begin position="128"/>
        <end position="304"/>
    </location>
</feature>
<dbReference type="PATRIC" id="fig|2702.101.peg.131"/>
<dbReference type="NCBIfam" id="NF001129">
    <property type="entry name" value="PRK00139.2-3"/>
    <property type="match status" value="1"/>
</dbReference>
<dbReference type="InterPro" id="IPR036565">
    <property type="entry name" value="Mur-like_cat_sf"/>
</dbReference>
<dbReference type="EMBL" id="LSRC01000005">
    <property type="protein sequence ID" value="KXI19029.1"/>
    <property type="molecule type" value="Genomic_DNA"/>
</dbReference>
<dbReference type="InterPro" id="IPR004101">
    <property type="entry name" value="Mur_ligase_C"/>
</dbReference>
<dbReference type="Gene3D" id="3.40.1390.10">
    <property type="entry name" value="MurE/MurF, N-terminal domain"/>
    <property type="match status" value="1"/>
</dbReference>
<dbReference type="GO" id="GO:0005524">
    <property type="term" value="F:ATP binding"/>
    <property type="evidence" value="ECO:0007669"/>
    <property type="project" value="InterPro"/>
</dbReference>
<name>A0A135ZBM1_GARVA</name>
<organism evidence="6 7">
    <name type="scientific">Gardnerella vaginalis</name>
    <dbReference type="NCBI Taxonomy" id="2702"/>
    <lineage>
        <taxon>Bacteria</taxon>
        <taxon>Bacillati</taxon>
        <taxon>Actinomycetota</taxon>
        <taxon>Actinomycetes</taxon>
        <taxon>Bifidobacteriales</taxon>
        <taxon>Bifidobacteriaceae</taxon>
        <taxon>Gardnerella</taxon>
    </lineage>
</organism>
<accession>A0A135ZBM1</accession>
<gene>
    <name evidence="6" type="ORF">HMPREF3230_00133</name>
</gene>
<evidence type="ECO:0000313" key="6">
    <source>
        <dbReference type="EMBL" id="KXI19029.1"/>
    </source>
</evidence>
<dbReference type="RefSeq" id="WP_419471017.1">
    <property type="nucleotide sequence ID" value="NZ_KQ961850.1"/>
</dbReference>
<dbReference type="SUPFAM" id="SSF53623">
    <property type="entry name" value="MurD-like peptide ligases, catalytic domain"/>
    <property type="match status" value="1"/>
</dbReference>
<dbReference type="SUPFAM" id="SSF53244">
    <property type="entry name" value="MurD-like peptide ligases, peptide-binding domain"/>
    <property type="match status" value="1"/>
</dbReference>
<reference evidence="6 7" key="1">
    <citation type="submission" date="2016-02" db="EMBL/GenBank/DDBJ databases">
        <authorList>
            <person name="Wen L."/>
            <person name="He K."/>
            <person name="Yang H."/>
        </authorList>
    </citation>
    <scope>NUCLEOTIDE SEQUENCE [LARGE SCALE GENOMIC DNA]</scope>
    <source>
        <strain evidence="6 7">CMW7778B</strain>
    </source>
</reference>
<evidence type="ECO:0000256" key="2">
    <source>
        <dbReference type="ARBA" id="ARBA00023306"/>
    </source>
</evidence>
<dbReference type="PANTHER" id="PTHR23135:SF4">
    <property type="entry name" value="UDP-N-ACETYLMURAMOYL-L-ALANYL-D-GLUTAMATE--2,6-DIAMINOPIMELATE LIGASE MURE HOMOLOG, CHLOROPLASTIC"/>
    <property type="match status" value="1"/>
</dbReference>
<protein>
    <submittedName>
        <fullName evidence="6">UDP-N-acetylmuramoyl-L-alanyl-D-glutamate--2, 6-diaminopimelate ligase</fullName>
    </submittedName>
</protein>
<evidence type="ECO:0000259" key="5">
    <source>
        <dbReference type="Pfam" id="PF08245"/>
    </source>
</evidence>
<keyword evidence="6" id="KW-0436">Ligase</keyword>
<dbReference type="Gene3D" id="3.40.1190.10">
    <property type="entry name" value="Mur-like, catalytic domain"/>
    <property type="match status" value="2"/>
</dbReference>
<evidence type="ECO:0000259" key="4">
    <source>
        <dbReference type="Pfam" id="PF02875"/>
    </source>
</evidence>
<feature type="region of interest" description="Disordered" evidence="3">
    <location>
        <begin position="293"/>
        <end position="334"/>
    </location>
</feature>
<evidence type="ECO:0000256" key="1">
    <source>
        <dbReference type="ARBA" id="ARBA00022618"/>
    </source>
</evidence>
<dbReference type="SUPFAM" id="SSF63418">
    <property type="entry name" value="MurE/MurF N-terminal domain"/>
    <property type="match status" value="1"/>
</dbReference>
<feature type="compositionally biased region" description="Low complexity" evidence="3">
    <location>
        <begin position="316"/>
        <end position="328"/>
    </location>
</feature>
<keyword evidence="2" id="KW-0131">Cell cycle</keyword>
<dbReference type="PANTHER" id="PTHR23135">
    <property type="entry name" value="MUR LIGASE FAMILY MEMBER"/>
    <property type="match status" value="1"/>
</dbReference>
<dbReference type="InterPro" id="IPR013221">
    <property type="entry name" value="Mur_ligase_cen"/>
</dbReference>
<dbReference type="Proteomes" id="UP000070505">
    <property type="component" value="Unassembled WGS sequence"/>
</dbReference>
<dbReference type="GO" id="GO:0051301">
    <property type="term" value="P:cell division"/>
    <property type="evidence" value="ECO:0007669"/>
    <property type="project" value="UniProtKB-KW"/>
</dbReference>
<dbReference type="Pfam" id="PF08245">
    <property type="entry name" value="Mur_ligase_M"/>
    <property type="match status" value="1"/>
</dbReference>
<feature type="domain" description="Mur ligase C-terminal" evidence="4">
    <location>
        <begin position="454"/>
        <end position="575"/>
    </location>
</feature>
<keyword evidence="1" id="KW-0132">Cell division</keyword>
<sequence length="621" mass="70433">MIQHKEPKTDCTIKHCENNEDSTHSKNEIWSLNPYYFDNIDADSCFTHATYDSRDIKNGTLLFIKGNFKSEYLVDADSKGLVSYVAEKSYANYTNSVGLIVNDVRKAMSVLSAAFFGNPEEKLTVVGITGTKGKTTTAYFTHAILNEYSHGKAALFSSVDNCLDGKTYVESDLTTPESFDAFKMMREAVDNGMQYLVMEVSSQAYKVDRVYGLHFNVGAFLNISPDHISPIEHPTFEDYLYCKRQLIANSKCLVLNADADHADLLLQDAKNHNVNVTTFARIKKNEIVEDVWDDEYEENNDNSKNSSEKNEEAESLENSCKNDNNNFDNTKDTKNIKENSSSLCDIEHYSELITPDYIAIPEENSEKHYIAIKDNQEEDYDSNHADNCEITSKDSNDSTDTTYYCPIDDFTLSIAGDFNYENALAAIAIAGELGINQETDLSALKAIEGIKIPGRMEYFKDSQSNTISIVDYAHNYISMKALLDFVENKYGKDNPRITLVTGSAGNKAYDRRKEIVEAAQDRIDQFVFTIEDTDTEDAMDICKDMRKYITNQNVKSHIIVDRPDAVEYSIYDARKCSNQNDNQLNIILIIGKGDERWIKHQNKHVPYEGDSFIVKRLFEVK</sequence>
<comment type="caution">
    <text evidence="6">The sequence shown here is derived from an EMBL/GenBank/DDBJ whole genome shotgun (WGS) entry which is preliminary data.</text>
</comment>
<dbReference type="GO" id="GO:0016881">
    <property type="term" value="F:acid-amino acid ligase activity"/>
    <property type="evidence" value="ECO:0007669"/>
    <property type="project" value="InterPro"/>
</dbReference>